<feature type="non-terminal residue" evidence="1">
    <location>
        <position position="1"/>
    </location>
</feature>
<organism evidence="1 2">
    <name type="scientific">Ceratitis capitata</name>
    <name type="common">Mediterranean fruit fly</name>
    <name type="synonym">Tephritis capitata</name>
    <dbReference type="NCBI Taxonomy" id="7213"/>
    <lineage>
        <taxon>Eukaryota</taxon>
        <taxon>Metazoa</taxon>
        <taxon>Ecdysozoa</taxon>
        <taxon>Arthropoda</taxon>
        <taxon>Hexapoda</taxon>
        <taxon>Insecta</taxon>
        <taxon>Pterygota</taxon>
        <taxon>Neoptera</taxon>
        <taxon>Endopterygota</taxon>
        <taxon>Diptera</taxon>
        <taxon>Brachycera</taxon>
        <taxon>Muscomorpha</taxon>
        <taxon>Tephritoidea</taxon>
        <taxon>Tephritidae</taxon>
        <taxon>Ceratitis</taxon>
        <taxon>Ceratitis</taxon>
    </lineage>
</organism>
<dbReference type="Proteomes" id="UP000606786">
    <property type="component" value="Unassembled WGS sequence"/>
</dbReference>
<dbReference type="AlphaFoldDB" id="A0A811UEM3"/>
<keyword evidence="2" id="KW-1185">Reference proteome</keyword>
<gene>
    <name evidence="1" type="ORF">CCAP1982_LOCUS5145</name>
</gene>
<evidence type="ECO:0000313" key="1">
    <source>
        <dbReference type="EMBL" id="CAD6996476.1"/>
    </source>
</evidence>
<comment type="caution">
    <text evidence="1">The sequence shown here is derived from an EMBL/GenBank/DDBJ whole genome shotgun (WGS) entry which is preliminary data.</text>
</comment>
<proteinExistence type="predicted"/>
<evidence type="ECO:0000313" key="2">
    <source>
        <dbReference type="Proteomes" id="UP000606786"/>
    </source>
</evidence>
<name>A0A811UEM3_CERCA</name>
<accession>A0A811UEM3</accession>
<reference evidence="1" key="1">
    <citation type="submission" date="2020-11" db="EMBL/GenBank/DDBJ databases">
        <authorList>
            <person name="Whitehead M."/>
        </authorList>
    </citation>
    <scope>NUCLEOTIDE SEQUENCE</scope>
    <source>
        <strain evidence="1">EGII</strain>
    </source>
</reference>
<dbReference type="EMBL" id="CAJHJT010000001">
    <property type="protein sequence ID" value="CAD6996476.1"/>
    <property type="molecule type" value="Genomic_DNA"/>
</dbReference>
<sequence length="53" mass="6027">FISCRTFSGEAYWPIDQATQLSTISFRSAQFMRNSAYKPASNDVEQTVAVEFE</sequence>
<protein>
    <submittedName>
        <fullName evidence="1">(Mediterranean fruit fly) hypothetical protein</fullName>
    </submittedName>
</protein>